<keyword evidence="3" id="KW-1185">Reference proteome</keyword>
<name>A0AAV7SRE5_PLEWA</name>
<accession>A0AAV7SRE5</accession>
<dbReference type="Proteomes" id="UP001066276">
    <property type="component" value="Chromosome 4_2"/>
</dbReference>
<organism evidence="2 3">
    <name type="scientific">Pleurodeles waltl</name>
    <name type="common">Iberian ribbed newt</name>
    <dbReference type="NCBI Taxonomy" id="8319"/>
    <lineage>
        <taxon>Eukaryota</taxon>
        <taxon>Metazoa</taxon>
        <taxon>Chordata</taxon>
        <taxon>Craniata</taxon>
        <taxon>Vertebrata</taxon>
        <taxon>Euteleostomi</taxon>
        <taxon>Amphibia</taxon>
        <taxon>Batrachia</taxon>
        <taxon>Caudata</taxon>
        <taxon>Salamandroidea</taxon>
        <taxon>Salamandridae</taxon>
        <taxon>Pleurodelinae</taxon>
        <taxon>Pleurodeles</taxon>
    </lineage>
</organism>
<feature type="compositionally biased region" description="Basic and acidic residues" evidence="1">
    <location>
        <begin position="211"/>
        <end position="221"/>
    </location>
</feature>
<dbReference type="EMBL" id="JANPWB010000008">
    <property type="protein sequence ID" value="KAJ1166664.1"/>
    <property type="molecule type" value="Genomic_DNA"/>
</dbReference>
<proteinExistence type="predicted"/>
<gene>
    <name evidence="2" type="ORF">NDU88_007062</name>
</gene>
<reference evidence="2" key="1">
    <citation type="journal article" date="2022" name="bioRxiv">
        <title>Sequencing and chromosome-scale assembly of the giantPleurodeles waltlgenome.</title>
        <authorList>
            <person name="Brown T."/>
            <person name="Elewa A."/>
            <person name="Iarovenko S."/>
            <person name="Subramanian E."/>
            <person name="Araus A.J."/>
            <person name="Petzold A."/>
            <person name="Susuki M."/>
            <person name="Suzuki K.-i.T."/>
            <person name="Hayashi T."/>
            <person name="Toyoda A."/>
            <person name="Oliveira C."/>
            <person name="Osipova E."/>
            <person name="Leigh N.D."/>
            <person name="Simon A."/>
            <person name="Yun M.H."/>
        </authorList>
    </citation>
    <scope>NUCLEOTIDE SEQUENCE</scope>
    <source>
        <strain evidence="2">20211129_DDA</strain>
        <tissue evidence="2">Liver</tissue>
    </source>
</reference>
<evidence type="ECO:0000313" key="2">
    <source>
        <dbReference type="EMBL" id="KAJ1166664.1"/>
    </source>
</evidence>
<protein>
    <submittedName>
        <fullName evidence="2">Uncharacterized protein</fullName>
    </submittedName>
</protein>
<feature type="compositionally biased region" description="Basic and acidic residues" evidence="1">
    <location>
        <begin position="150"/>
        <end position="167"/>
    </location>
</feature>
<comment type="caution">
    <text evidence="2">The sequence shown here is derived from an EMBL/GenBank/DDBJ whole genome shotgun (WGS) entry which is preliminary data.</text>
</comment>
<feature type="compositionally biased region" description="Basic and acidic residues" evidence="1">
    <location>
        <begin position="185"/>
        <end position="200"/>
    </location>
</feature>
<feature type="region of interest" description="Disordered" evidence="1">
    <location>
        <begin position="98"/>
        <end position="230"/>
    </location>
</feature>
<evidence type="ECO:0000313" key="3">
    <source>
        <dbReference type="Proteomes" id="UP001066276"/>
    </source>
</evidence>
<evidence type="ECO:0000256" key="1">
    <source>
        <dbReference type="SAM" id="MobiDB-lite"/>
    </source>
</evidence>
<dbReference type="AlphaFoldDB" id="A0AAV7SRE5"/>
<sequence>MDVKINYLTSLVPSVKILDLTVQAKDANSQVDPGSSAFKAEPQALVSVRCPEAITKEEEVPSLDPPHFILPVTEEVAAMPREANTEVVTTPLIPLMQCVREPPDDKDGSGHNSPEPSLQCPRGTNEGDKSARIGGVPTLPRRKTTQIRTWRGENKTGKSRAERRNGEETAGNQRQRERRRTSRRRKEEPRRSRPTRRDPGDVDEAAASHEACIKEGGEKKNRGQKAKGPK</sequence>